<evidence type="ECO:0000313" key="2">
    <source>
        <dbReference type="EMBL" id="ETO15413.1"/>
    </source>
</evidence>
<feature type="region of interest" description="Disordered" evidence="1">
    <location>
        <begin position="133"/>
        <end position="234"/>
    </location>
</feature>
<evidence type="ECO:0000256" key="1">
    <source>
        <dbReference type="SAM" id="MobiDB-lite"/>
    </source>
</evidence>
<feature type="compositionally biased region" description="Acidic residues" evidence="1">
    <location>
        <begin position="62"/>
        <end position="79"/>
    </location>
</feature>
<reference evidence="2 3" key="1">
    <citation type="journal article" date="2013" name="Curr. Biol.">
        <title>The Genome of the Foraminiferan Reticulomyxa filosa.</title>
        <authorList>
            <person name="Glockner G."/>
            <person name="Hulsmann N."/>
            <person name="Schleicher M."/>
            <person name="Noegel A.A."/>
            <person name="Eichinger L."/>
            <person name="Gallinger C."/>
            <person name="Pawlowski J."/>
            <person name="Sierra R."/>
            <person name="Euteneuer U."/>
            <person name="Pillet L."/>
            <person name="Moustafa A."/>
            <person name="Platzer M."/>
            <person name="Groth M."/>
            <person name="Szafranski K."/>
            <person name="Schliwa M."/>
        </authorList>
    </citation>
    <scope>NUCLEOTIDE SEQUENCE [LARGE SCALE GENOMIC DNA]</scope>
</reference>
<protein>
    <submittedName>
        <fullName evidence="2">Uncharacterized protein</fullName>
    </submittedName>
</protein>
<comment type="caution">
    <text evidence="2">The sequence shown here is derived from an EMBL/GenBank/DDBJ whole genome shotgun (WGS) entry which is preliminary data.</text>
</comment>
<gene>
    <name evidence="2" type="ORF">RFI_21951</name>
</gene>
<proteinExistence type="predicted"/>
<feature type="compositionally biased region" description="Acidic residues" evidence="1">
    <location>
        <begin position="198"/>
        <end position="212"/>
    </location>
</feature>
<feature type="region of interest" description="Disordered" evidence="1">
    <location>
        <begin position="25"/>
        <end position="97"/>
    </location>
</feature>
<evidence type="ECO:0000313" key="3">
    <source>
        <dbReference type="Proteomes" id="UP000023152"/>
    </source>
</evidence>
<feature type="compositionally biased region" description="Low complexity" evidence="1">
    <location>
        <begin position="180"/>
        <end position="197"/>
    </location>
</feature>
<keyword evidence="3" id="KW-1185">Reference proteome</keyword>
<sequence length="245" mass="27817">MKLRGKLSNYHASIAEAYLLDGFDEEKEDSSSDEPQHLKVPSVKKPNKKKQQATSPSLNDKDDNDDDEDEDEEDEEEDNAIGGDGSNAESGEEMTDTTTNKLISELRSTIMDLQQQLAESRRYNMQLDMAHQTSVRESKKLKNELSKHVSNNVHDLKQKSDPATLSNHLRVIADHDDDNNNNNDNYDNNNNDNYNNNNDDDDDDDDDDEDDNQGIVDVDVAHSDNDEPFPSNPNDVLYLYMISHK</sequence>
<accession>X6MN64</accession>
<dbReference type="Proteomes" id="UP000023152">
    <property type="component" value="Unassembled WGS sequence"/>
</dbReference>
<dbReference type="AlphaFoldDB" id="X6MN64"/>
<organism evidence="2 3">
    <name type="scientific">Reticulomyxa filosa</name>
    <dbReference type="NCBI Taxonomy" id="46433"/>
    <lineage>
        <taxon>Eukaryota</taxon>
        <taxon>Sar</taxon>
        <taxon>Rhizaria</taxon>
        <taxon>Retaria</taxon>
        <taxon>Foraminifera</taxon>
        <taxon>Monothalamids</taxon>
        <taxon>Reticulomyxidae</taxon>
        <taxon>Reticulomyxa</taxon>
    </lineage>
</organism>
<feature type="compositionally biased region" description="Basic and acidic residues" evidence="1">
    <location>
        <begin position="134"/>
        <end position="147"/>
    </location>
</feature>
<name>X6MN64_RETFI</name>
<dbReference type="EMBL" id="ASPP01019159">
    <property type="protein sequence ID" value="ETO15413.1"/>
    <property type="molecule type" value="Genomic_DNA"/>
</dbReference>